<dbReference type="EMBL" id="CAXAMM010021558">
    <property type="protein sequence ID" value="CAK9050169.1"/>
    <property type="molecule type" value="Genomic_DNA"/>
</dbReference>
<dbReference type="Proteomes" id="UP001642464">
    <property type="component" value="Unassembled WGS sequence"/>
</dbReference>
<feature type="non-terminal residue" evidence="1">
    <location>
        <position position="1"/>
    </location>
</feature>
<protein>
    <submittedName>
        <fullName evidence="1">Uncharacterized protein</fullName>
    </submittedName>
</protein>
<proteinExistence type="predicted"/>
<sequence length="66" mass="7374">VIVDSYCTCADIDARAANPDDGRRWAEGVEDQKTGRLDHTTLRDLFGSLHRGLDRLGRTAARQIFT</sequence>
<comment type="caution">
    <text evidence="1">The sequence shown here is derived from an EMBL/GenBank/DDBJ whole genome shotgun (WGS) entry which is preliminary data.</text>
</comment>
<gene>
    <name evidence="1" type="ORF">SCF082_LOCUS27710</name>
</gene>
<keyword evidence="2" id="KW-1185">Reference proteome</keyword>
<feature type="non-terminal residue" evidence="1">
    <location>
        <position position="66"/>
    </location>
</feature>
<reference evidence="1 2" key="1">
    <citation type="submission" date="2024-02" db="EMBL/GenBank/DDBJ databases">
        <authorList>
            <person name="Chen Y."/>
            <person name="Shah S."/>
            <person name="Dougan E. K."/>
            <person name="Thang M."/>
            <person name="Chan C."/>
        </authorList>
    </citation>
    <scope>NUCLEOTIDE SEQUENCE [LARGE SCALE GENOMIC DNA]</scope>
</reference>
<accession>A0ABP0MJ72</accession>
<name>A0ABP0MJ72_9DINO</name>
<evidence type="ECO:0000313" key="1">
    <source>
        <dbReference type="EMBL" id="CAK9050169.1"/>
    </source>
</evidence>
<organism evidence="1 2">
    <name type="scientific">Durusdinium trenchii</name>
    <dbReference type="NCBI Taxonomy" id="1381693"/>
    <lineage>
        <taxon>Eukaryota</taxon>
        <taxon>Sar</taxon>
        <taxon>Alveolata</taxon>
        <taxon>Dinophyceae</taxon>
        <taxon>Suessiales</taxon>
        <taxon>Symbiodiniaceae</taxon>
        <taxon>Durusdinium</taxon>
    </lineage>
</organism>
<evidence type="ECO:0000313" key="2">
    <source>
        <dbReference type="Proteomes" id="UP001642464"/>
    </source>
</evidence>